<name>A0A3D8YG52_9BACT</name>
<evidence type="ECO:0008006" key="4">
    <source>
        <dbReference type="Google" id="ProtNLM"/>
    </source>
</evidence>
<dbReference type="PRINTS" id="PR01950">
    <property type="entry name" value="LANCSUPER"/>
</dbReference>
<dbReference type="RefSeq" id="WP_115829282.1">
    <property type="nucleotide sequence ID" value="NZ_QNUL01000002.1"/>
</dbReference>
<dbReference type="OrthoDB" id="6313827at2"/>
<keyword evidence="1" id="KW-0862">Zinc</keyword>
<evidence type="ECO:0000256" key="1">
    <source>
        <dbReference type="PIRSR" id="PIRSR607822-1"/>
    </source>
</evidence>
<dbReference type="GO" id="GO:0031179">
    <property type="term" value="P:peptide modification"/>
    <property type="evidence" value="ECO:0007669"/>
    <property type="project" value="InterPro"/>
</dbReference>
<organism evidence="2 3">
    <name type="scientific">Dyadobacter luteus</name>
    <dbReference type="NCBI Taxonomy" id="2259619"/>
    <lineage>
        <taxon>Bacteria</taxon>
        <taxon>Pseudomonadati</taxon>
        <taxon>Bacteroidota</taxon>
        <taxon>Cytophagia</taxon>
        <taxon>Cytophagales</taxon>
        <taxon>Spirosomataceae</taxon>
        <taxon>Dyadobacter</taxon>
    </lineage>
</organism>
<dbReference type="AlphaFoldDB" id="A0A3D8YG52"/>
<proteinExistence type="predicted"/>
<sequence>MLAKLEINTATDWTEQINRKIKDHPVKTDGLYSGESGLLLFYLYTYLTDTKQHWKDILFEKLDGVLERLGEPSGLSTLISVCAGLTGLGWVLNSLRKYELIGSEYDDFILNLNSTIAKRAVSEARGQNLDYMHGSIGALTYLCEGDMTSEIAREHVSALTREILARQSDEHGFIKNEYIFRKLGYTTEDDMNLGLAHGLSGILLGILRVYEIGILQDEIRPVAVAGINYILSLANFDHDNDLTKSIFPTNRMLSLAADDPKNQLYYTLRSGWCYGDLNQVLLLYRAGSLLGNNSWSATARQVGLRCVKRTTNAQTWVDNPFLCHGSAVVSLMFDNLMQYDEDAARAFAEGSTFWKAQTLDYMSRFLQDGDRKDVSFLSGFCGVALAETALGNPEFNELQKIMLLY</sequence>
<dbReference type="InterPro" id="IPR007822">
    <property type="entry name" value="LANC-like"/>
</dbReference>
<dbReference type="EMBL" id="QNUL01000002">
    <property type="protein sequence ID" value="REA63534.1"/>
    <property type="molecule type" value="Genomic_DNA"/>
</dbReference>
<gene>
    <name evidence="2" type="ORF">DSL64_03565</name>
</gene>
<comment type="caution">
    <text evidence="2">The sequence shown here is derived from an EMBL/GenBank/DDBJ whole genome shotgun (WGS) entry which is preliminary data.</text>
</comment>
<keyword evidence="3" id="KW-1185">Reference proteome</keyword>
<dbReference type="Proteomes" id="UP000256373">
    <property type="component" value="Unassembled WGS sequence"/>
</dbReference>
<reference evidence="2 3" key="1">
    <citation type="submission" date="2018-07" db="EMBL/GenBank/DDBJ databases">
        <title>Dyadobacter roseus sp. nov., isolated from rose rhizosphere soil.</title>
        <authorList>
            <person name="Chen L."/>
        </authorList>
    </citation>
    <scope>NUCLEOTIDE SEQUENCE [LARGE SCALE GENOMIC DNA]</scope>
    <source>
        <strain evidence="2 3">RS19</strain>
    </source>
</reference>
<keyword evidence="1" id="KW-0479">Metal-binding</keyword>
<dbReference type="SUPFAM" id="SSF158745">
    <property type="entry name" value="LanC-like"/>
    <property type="match status" value="1"/>
</dbReference>
<dbReference type="PRINTS" id="PR01955">
    <property type="entry name" value="LANCFRANKIA"/>
</dbReference>
<evidence type="ECO:0000313" key="2">
    <source>
        <dbReference type="EMBL" id="REA63534.1"/>
    </source>
</evidence>
<dbReference type="Pfam" id="PF05147">
    <property type="entry name" value="LANC_like"/>
    <property type="match status" value="1"/>
</dbReference>
<feature type="binding site" evidence="1">
    <location>
        <position position="324"/>
    </location>
    <ligand>
        <name>Zn(2+)</name>
        <dbReference type="ChEBI" id="CHEBI:29105"/>
    </ligand>
</feature>
<protein>
    <recommendedName>
        <fullName evidence="4">Lanthionine synthetase</fullName>
    </recommendedName>
</protein>
<dbReference type="Gene3D" id="1.50.10.20">
    <property type="match status" value="1"/>
</dbReference>
<dbReference type="GO" id="GO:0046872">
    <property type="term" value="F:metal ion binding"/>
    <property type="evidence" value="ECO:0007669"/>
    <property type="project" value="UniProtKB-KW"/>
</dbReference>
<feature type="binding site" evidence="1">
    <location>
        <position position="323"/>
    </location>
    <ligand>
        <name>Zn(2+)</name>
        <dbReference type="ChEBI" id="CHEBI:29105"/>
    </ligand>
</feature>
<evidence type="ECO:0000313" key="3">
    <source>
        <dbReference type="Proteomes" id="UP000256373"/>
    </source>
</evidence>
<accession>A0A3D8YG52</accession>
<dbReference type="SMART" id="SM01260">
    <property type="entry name" value="LANC_like"/>
    <property type="match status" value="1"/>
</dbReference>
<feature type="binding site" evidence="1">
    <location>
        <position position="273"/>
    </location>
    <ligand>
        <name>Zn(2+)</name>
        <dbReference type="ChEBI" id="CHEBI:29105"/>
    </ligand>
</feature>